<accession>A0A7J6HVC5</accession>
<dbReference type="InterPro" id="IPR023213">
    <property type="entry name" value="CAT-like_dom_sf"/>
</dbReference>
<proteinExistence type="inferred from homology"/>
<name>A0A7J6HVC5_CANSA</name>
<evidence type="ECO:0000256" key="2">
    <source>
        <dbReference type="ARBA" id="ARBA00022679"/>
    </source>
</evidence>
<evidence type="ECO:0000313" key="4">
    <source>
        <dbReference type="EMBL" id="KAF4399173.1"/>
    </source>
</evidence>
<gene>
    <name evidence="4" type="ORF">G4B88_023767</name>
</gene>
<keyword evidence="2" id="KW-0808">Transferase</keyword>
<dbReference type="Proteomes" id="UP000583929">
    <property type="component" value="Unassembled WGS sequence"/>
</dbReference>
<organism evidence="4 5">
    <name type="scientific">Cannabis sativa</name>
    <name type="common">Hemp</name>
    <name type="synonym">Marijuana</name>
    <dbReference type="NCBI Taxonomy" id="3483"/>
    <lineage>
        <taxon>Eukaryota</taxon>
        <taxon>Viridiplantae</taxon>
        <taxon>Streptophyta</taxon>
        <taxon>Embryophyta</taxon>
        <taxon>Tracheophyta</taxon>
        <taxon>Spermatophyta</taxon>
        <taxon>Magnoliopsida</taxon>
        <taxon>eudicotyledons</taxon>
        <taxon>Gunneridae</taxon>
        <taxon>Pentapetalae</taxon>
        <taxon>rosids</taxon>
        <taxon>fabids</taxon>
        <taxon>Rosales</taxon>
        <taxon>Cannabaceae</taxon>
        <taxon>Cannabis</taxon>
    </lineage>
</organism>
<sequence length="459" mass="51668">MNIEIEAISNEMIKPSYPTPDHLGHYQLSLLDQSSPKFYNHVVFYFTMKGTKAREVPTSTISIILKRSLSVILTHYYPLAGRLEKQAQFISCNDEGVPFVEAQVNAQLSQVITNPVAQELDMFCPFVSRHDESDDAHQILLGIQLNMFNCGGIAVGISCSDKIADALSWTRFFGTWASVARSPKTILPKALRPEFVSATMFPPRPQPMINAETCVMKKDIVTKIFVFNGFAIEALRAMYCDTKSGPNHFRPSRVETLSTFIISRYEAAVSAKIKRNTKERVYTILHTVNLHPRMDPPLALNSFGNFLVFAGTQVPASSINGEASISSGIVKKIREAVKKVDKEYLRKLQMGEEDEQLRMIEEGSKSIEKRGGEVIEFQVTSLSKFRYYELLDFGWGKPDWSSIAAWNFDKIIAFLDTSDGDGIEAYVSLNEKDMAIFESDKELLKYTNPNYFGPVKSNL</sequence>
<dbReference type="AlphaFoldDB" id="A0A7J6HVC5"/>
<dbReference type="EMBL" id="JAATIQ010000022">
    <property type="protein sequence ID" value="KAF4399173.1"/>
    <property type="molecule type" value="Genomic_DNA"/>
</dbReference>
<dbReference type="GO" id="GO:0016746">
    <property type="term" value="F:acyltransferase activity"/>
    <property type="evidence" value="ECO:0007669"/>
    <property type="project" value="UniProtKB-KW"/>
</dbReference>
<dbReference type="PANTHER" id="PTHR31623:SF46">
    <property type="entry name" value="VINORINE SYNTHASE-LIKE"/>
    <property type="match status" value="1"/>
</dbReference>
<dbReference type="Gene3D" id="3.30.559.10">
    <property type="entry name" value="Chloramphenicol acetyltransferase-like domain"/>
    <property type="match status" value="2"/>
</dbReference>
<keyword evidence="3" id="KW-0012">Acyltransferase</keyword>
<evidence type="ECO:0000256" key="1">
    <source>
        <dbReference type="ARBA" id="ARBA00009861"/>
    </source>
</evidence>
<protein>
    <recommendedName>
        <fullName evidence="6">Transferase</fullName>
    </recommendedName>
</protein>
<keyword evidence="5" id="KW-1185">Reference proteome</keyword>
<reference evidence="4 5" key="1">
    <citation type="journal article" date="2020" name="bioRxiv">
        <title>Sequence and annotation of 42 cannabis genomes reveals extensive copy number variation in cannabinoid synthesis and pathogen resistance genes.</title>
        <authorList>
            <person name="Mckernan K.J."/>
            <person name="Helbert Y."/>
            <person name="Kane L.T."/>
            <person name="Ebling H."/>
            <person name="Zhang L."/>
            <person name="Liu B."/>
            <person name="Eaton Z."/>
            <person name="Mclaughlin S."/>
            <person name="Kingan S."/>
            <person name="Baybayan P."/>
            <person name="Concepcion G."/>
            <person name="Jordan M."/>
            <person name="Riva A."/>
            <person name="Barbazuk W."/>
            <person name="Harkins T."/>
        </authorList>
    </citation>
    <scope>NUCLEOTIDE SEQUENCE [LARGE SCALE GENOMIC DNA]</scope>
    <source>
        <strain evidence="5">cv. Jamaican Lion 4</strain>
        <tissue evidence="4">Leaf</tissue>
    </source>
</reference>
<dbReference type="PANTHER" id="PTHR31623">
    <property type="entry name" value="F21J9.9"/>
    <property type="match status" value="1"/>
</dbReference>
<dbReference type="Pfam" id="PF02458">
    <property type="entry name" value="Transferase"/>
    <property type="match status" value="1"/>
</dbReference>
<evidence type="ECO:0000313" key="5">
    <source>
        <dbReference type="Proteomes" id="UP000583929"/>
    </source>
</evidence>
<comment type="caution">
    <text evidence="4">The sequence shown here is derived from an EMBL/GenBank/DDBJ whole genome shotgun (WGS) entry which is preliminary data.</text>
</comment>
<evidence type="ECO:0008006" key="6">
    <source>
        <dbReference type="Google" id="ProtNLM"/>
    </source>
</evidence>
<evidence type="ECO:0000256" key="3">
    <source>
        <dbReference type="ARBA" id="ARBA00023315"/>
    </source>
</evidence>
<comment type="similarity">
    <text evidence="1">Belongs to the plant acyltransferase family.</text>
</comment>